<dbReference type="EMBL" id="JAESDN010000006">
    <property type="protein sequence ID" value="KAG7048891.1"/>
    <property type="molecule type" value="Genomic_DNA"/>
</dbReference>
<proteinExistence type="predicted"/>
<feature type="compositionally biased region" description="Gly residues" evidence="1">
    <location>
        <begin position="55"/>
        <end position="67"/>
    </location>
</feature>
<feature type="compositionally biased region" description="Polar residues" evidence="1">
    <location>
        <begin position="9"/>
        <end position="19"/>
    </location>
</feature>
<reference evidence="2" key="1">
    <citation type="submission" date="2021-05" db="EMBL/GenBank/DDBJ databases">
        <title>Comparative genomics of three Colletotrichum scovillei strains and genetic complementation revealed genes involved fungal growth and virulence on chili pepper.</title>
        <authorList>
            <person name="Hsieh D.-K."/>
            <person name="Chuang S.-C."/>
            <person name="Chen C.-Y."/>
            <person name="Chao Y.-T."/>
            <person name="Lu M.-Y.J."/>
            <person name="Lee M.-H."/>
            <person name="Shih M.-C."/>
        </authorList>
    </citation>
    <scope>NUCLEOTIDE SEQUENCE</scope>
    <source>
        <strain evidence="2">Coll-153</strain>
    </source>
</reference>
<gene>
    <name evidence="2" type="ORF">JMJ77_014519</name>
</gene>
<dbReference type="AlphaFoldDB" id="A0A9P7R3M9"/>
<evidence type="ECO:0000256" key="1">
    <source>
        <dbReference type="SAM" id="MobiDB-lite"/>
    </source>
</evidence>
<organism evidence="2 3">
    <name type="scientific">Colletotrichum scovillei</name>
    <dbReference type="NCBI Taxonomy" id="1209932"/>
    <lineage>
        <taxon>Eukaryota</taxon>
        <taxon>Fungi</taxon>
        <taxon>Dikarya</taxon>
        <taxon>Ascomycota</taxon>
        <taxon>Pezizomycotina</taxon>
        <taxon>Sordariomycetes</taxon>
        <taxon>Hypocreomycetidae</taxon>
        <taxon>Glomerellales</taxon>
        <taxon>Glomerellaceae</taxon>
        <taxon>Colletotrichum</taxon>
        <taxon>Colletotrichum acutatum species complex</taxon>
    </lineage>
</organism>
<protein>
    <submittedName>
        <fullName evidence="2">Uncharacterized protein</fullName>
    </submittedName>
</protein>
<evidence type="ECO:0000313" key="3">
    <source>
        <dbReference type="Proteomes" id="UP000699042"/>
    </source>
</evidence>
<name>A0A9P7R3M9_9PEZI</name>
<comment type="caution">
    <text evidence="2">The sequence shown here is derived from an EMBL/GenBank/DDBJ whole genome shotgun (WGS) entry which is preliminary data.</text>
</comment>
<sequence>MRGIPLYISSCTSQPQSRGGKSHLAGRYAKKQKPGPNAPYGYRLTLTERRRGGERLGGSRGEMGGGRSEWMETG</sequence>
<feature type="region of interest" description="Disordered" evidence="1">
    <location>
        <begin position="1"/>
        <end position="74"/>
    </location>
</feature>
<keyword evidence="3" id="KW-1185">Reference proteome</keyword>
<dbReference type="Proteomes" id="UP000699042">
    <property type="component" value="Unassembled WGS sequence"/>
</dbReference>
<evidence type="ECO:0000313" key="2">
    <source>
        <dbReference type="EMBL" id="KAG7048891.1"/>
    </source>
</evidence>
<accession>A0A9P7R3M9</accession>